<dbReference type="EMBL" id="PFCB01000023">
    <property type="protein sequence ID" value="PIR74328.1"/>
    <property type="molecule type" value="Genomic_DNA"/>
</dbReference>
<dbReference type="InterPro" id="IPR005182">
    <property type="entry name" value="YdbS-like_PH"/>
</dbReference>
<gene>
    <name evidence="3" type="ORF">COU35_03480</name>
</gene>
<feature type="domain" description="YdbS-like PH" evidence="2">
    <location>
        <begin position="91"/>
        <end position="163"/>
    </location>
</feature>
<evidence type="ECO:0000313" key="4">
    <source>
        <dbReference type="Proteomes" id="UP000230154"/>
    </source>
</evidence>
<evidence type="ECO:0000259" key="2">
    <source>
        <dbReference type="Pfam" id="PF03703"/>
    </source>
</evidence>
<dbReference type="Pfam" id="PF03703">
    <property type="entry name" value="bPH_2"/>
    <property type="match status" value="1"/>
</dbReference>
<comment type="caution">
    <text evidence="3">The sequence shown here is derived from an EMBL/GenBank/DDBJ whole genome shotgun (WGS) entry which is preliminary data.</text>
</comment>
<sequence>MNLSHLIQQKSYERVVYVLRRHWFTFLPKIFLFLVLGLIPVLLFIMIANLYPNVLQNQIAFALGTLLGSLYYLSMLLFFYTEFIVFYLDMWVVTNDRIVDVEQLGLFSRTISELDLFRIQDVTTDVNGFFATLLDYGDVSVKTASSNVHIVFYKVPHPNKIREDLIRLSHEDRKYHYNISLGEES</sequence>
<keyword evidence="1" id="KW-0472">Membrane</keyword>
<keyword evidence="1" id="KW-0812">Transmembrane</keyword>
<feature type="transmembrane region" description="Helical" evidence="1">
    <location>
        <begin position="30"/>
        <end position="50"/>
    </location>
</feature>
<accession>A0A2H0TQ92</accession>
<protein>
    <recommendedName>
        <fullName evidence="2">YdbS-like PH domain-containing protein</fullName>
    </recommendedName>
</protein>
<dbReference type="AlphaFoldDB" id="A0A2H0TQ92"/>
<dbReference type="PANTHER" id="PTHR37938:SF1">
    <property type="entry name" value="BLL0215 PROTEIN"/>
    <property type="match status" value="1"/>
</dbReference>
<dbReference type="PANTHER" id="PTHR37938">
    <property type="entry name" value="BLL0215 PROTEIN"/>
    <property type="match status" value="1"/>
</dbReference>
<keyword evidence="1" id="KW-1133">Transmembrane helix</keyword>
<feature type="transmembrane region" description="Helical" evidence="1">
    <location>
        <begin position="70"/>
        <end position="88"/>
    </location>
</feature>
<name>A0A2H0TQ92_9BACT</name>
<dbReference type="Proteomes" id="UP000230154">
    <property type="component" value="Unassembled WGS sequence"/>
</dbReference>
<proteinExistence type="predicted"/>
<evidence type="ECO:0000313" key="3">
    <source>
        <dbReference type="EMBL" id="PIR74328.1"/>
    </source>
</evidence>
<organism evidence="3 4">
    <name type="scientific">Candidatus Magasanikbacteria bacterium CG10_big_fil_rev_8_21_14_0_10_47_10</name>
    <dbReference type="NCBI Taxonomy" id="1974652"/>
    <lineage>
        <taxon>Bacteria</taxon>
        <taxon>Candidatus Magasanikiibacteriota</taxon>
    </lineage>
</organism>
<reference evidence="4" key="1">
    <citation type="submission" date="2017-09" db="EMBL/GenBank/DDBJ databases">
        <title>Depth-based differentiation of microbial function through sediment-hosted aquifers and enrichment of novel symbionts in the deep terrestrial subsurface.</title>
        <authorList>
            <person name="Probst A.J."/>
            <person name="Ladd B."/>
            <person name="Jarett J.K."/>
            <person name="Geller-Mcgrath D.E."/>
            <person name="Sieber C.M.K."/>
            <person name="Emerson J.B."/>
            <person name="Anantharaman K."/>
            <person name="Thomas B.C."/>
            <person name="Malmstrom R."/>
            <person name="Stieglmeier M."/>
            <person name="Klingl A."/>
            <person name="Woyke T."/>
            <person name="Ryan C.M."/>
            <person name="Banfield J.F."/>
        </authorList>
    </citation>
    <scope>NUCLEOTIDE SEQUENCE [LARGE SCALE GENOMIC DNA]</scope>
</reference>
<evidence type="ECO:0000256" key="1">
    <source>
        <dbReference type="SAM" id="Phobius"/>
    </source>
</evidence>